<comment type="caution">
    <text evidence="2">The sequence shown here is derived from an EMBL/GenBank/DDBJ whole genome shotgun (WGS) entry which is preliminary data.</text>
</comment>
<evidence type="ECO:0000256" key="1">
    <source>
        <dbReference type="SAM" id="Phobius"/>
    </source>
</evidence>
<organism evidence="2 3">
    <name type="scientific">Bifidobacterium pullorum subsp. gallinarum</name>
    <dbReference type="NCBI Taxonomy" id="78344"/>
    <lineage>
        <taxon>Bacteria</taxon>
        <taxon>Bacillati</taxon>
        <taxon>Actinomycetota</taxon>
        <taxon>Actinomycetes</taxon>
        <taxon>Bifidobacteriales</taxon>
        <taxon>Bifidobacteriaceae</taxon>
        <taxon>Bifidobacterium</taxon>
    </lineage>
</organism>
<name>A0A087AP65_9BIFI</name>
<keyword evidence="1" id="KW-0472">Membrane</keyword>
<feature type="transmembrane region" description="Helical" evidence="1">
    <location>
        <begin position="30"/>
        <end position="55"/>
    </location>
</feature>
<protein>
    <recommendedName>
        <fullName evidence="4">Pilus assembly protein TadE</fullName>
    </recommendedName>
</protein>
<dbReference type="EMBL" id="JGYX01000005">
    <property type="protein sequence ID" value="KFI60565.1"/>
    <property type="molecule type" value="Genomic_DNA"/>
</dbReference>
<dbReference type="InterPro" id="IPR021202">
    <property type="entry name" value="Rv3654c-like"/>
</dbReference>
<sequence length="136" mass="14071">MVDESKYMAVERKWRRGRGWGDCDEGSGTVAGVMLILVVALLMGALAAGGAVLIAGAKARGVADTAAVSAARMLLEGGADPCAAARTIASAQDTQLESCTIEDEDVTVTIRSPTGVPVAAWVERRSRAGPQRCDIP</sequence>
<reference evidence="2 3" key="1">
    <citation type="submission" date="2014-03" db="EMBL/GenBank/DDBJ databases">
        <title>Genomics of Bifidobacteria.</title>
        <authorList>
            <person name="Ventura M."/>
            <person name="Milani C."/>
            <person name="Lugli G.A."/>
        </authorList>
    </citation>
    <scope>NUCLEOTIDE SEQUENCE [LARGE SCALE GENOMIC DNA]</scope>
    <source>
        <strain evidence="2 3">LMG 11586</strain>
    </source>
</reference>
<keyword evidence="1" id="KW-1133">Transmembrane helix</keyword>
<evidence type="ECO:0008006" key="4">
    <source>
        <dbReference type="Google" id="ProtNLM"/>
    </source>
</evidence>
<keyword evidence="3" id="KW-1185">Reference proteome</keyword>
<evidence type="ECO:0000313" key="3">
    <source>
        <dbReference type="Proteomes" id="UP000029046"/>
    </source>
</evidence>
<dbReference type="NCBIfam" id="TIGR03816">
    <property type="entry name" value="tadE_like_DECH"/>
    <property type="match status" value="1"/>
</dbReference>
<dbReference type="OrthoDB" id="3240399at2"/>
<dbReference type="Proteomes" id="UP000029046">
    <property type="component" value="Unassembled WGS sequence"/>
</dbReference>
<evidence type="ECO:0000313" key="2">
    <source>
        <dbReference type="EMBL" id="KFI60565.1"/>
    </source>
</evidence>
<accession>A0A087AP65</accession>
<dbReference type="eggNOG" id="ENOG5033B4F">
    <property type="taxonomic scope" value="Bacteria"/>
</dbReference>
<gene>
    <name evidence="2" type="ORF">BIGA_1158</name>
</gene>
<dbReference type="AlphaFoldDB" id="A0A087AP65"/>
<keyword evidence="1" id="KW-0812">Transmembrane</keyword>
<proteinExistence type="predicted"/>
<dbReference type="RefSeq" id="WP_051917154.1">
    <property type="nucleotide sequence ID" value="NZ_JGYX01000005.1"/>
</dbReference>